<evidence type="ECO:0000256" key="3">
    <source>
        <dbReference type="ARBA" id="ARBA00022603"/>
    </source>
</evidence>
<feature type="binding site" evidence="6">
    <location>
        <position position="95"/>
    </location>
    <ligand>
        <name>S-adenosyl-L-methionine</name>
        <dbReference type="ChEBI" id="CHEBI:59789"/>
    </ligand>
</feature>
<comment type="subcellular location">
    <subcellularLocation>
        <location evidence="6">Cytoplasm</location>
    </subcellularLocation>
</comment>
<evidence type="ECO:0000313" key="7">
    <source>
        <dbReference type="EMBL" id="PZD74285.1"/>
    </source>
</evidence>
<dbReference type="InterPro" id="IPR004498">
    <property type="entry name" value="Ribosomal_PrmA_MeTrfase"/>
</dbReference>
<gene>
    <name evidence="7" type="primary">prmA_1</name>
    <name evidence="6" type="synonym">prmA</name>
    <name evidence="7" type="ORF">C1752_01350</name>
</gene>
<evidence type="ECO:0000313" key="8">
    <source>
        <dbReference type="Proteomes" id="UP000248857"/>
    </source>
</evidence>
<proteinExistence type="inferred from homology"/>
<dbReference type="PANTHER" id="PTHR43648:SF1">
    <property type="entry name" value="ELECTRON TRANSFER FLAVOPROTEIN BETA SUBUNIT LYSINE METHYLTRANSFERASE"/>
    <property type="match status" value="1"/>
</dbReference>
<accession>A0A2W1JT29</accession>
<dbReference type="Gene3D" id="3.40.50.150">
    <property type="entry name" value="Vaccinia Virus protein VP39"/>
    <property type="match status" value="1"/>
</dbReference>
<comment type="similarity">
    <text evidence="1 6">Belongs to the methyltransferase superfamily. PrmA family.</text>
</comment>
<sequence>MVRGYLPESQAPDLEQIAAMLRQDVAEMGCGDLTVTWQIVPEEDWAKSWKAHWHPEEIGDRLLIHPAWLPLPDTDRLVVTLNPGVAFGTGAHATTQLCLRALESQSAETLADLGCGSGILSIAAALLGVQRVYGVDTDPLAVDAARESRNLNGIAADRIQFDLGSIEQVIATDQLVDGFVCNILAEVIVQLMPQFRSIVRPGAWGLLSGLLVSQAAMITDALSEHGWQVMEMTQQEDWCCLQIR</sequence>
<dbReference type="GO" id="GO:0005840">
    <property type="term" value="C:ribosome"/>
    <property type="evidence" value="ECO:0007669"/>
    <property type="project" value="UniProtKB-KW"/>
</dbReference>
<keyword evidence="3 6" id="KW-0489">Methyltransferase</keyword>
<protein>
    <recommendedName>
        <fullName evidence="6">Ribosomal protein L11 methyltransferase</fullName>
        <shortName evidence="6">L11 Mtase</shortName>
        <ecNumber evidence="6">2.1.1.-</ecNumber>
    </recommendedName>
</protein>
<feature type="binding site" evidence="6">
    <location>
        <position position="114"/>
    </location>
    <ligand>
        <name>S-adenosyl-L-methionine</name>
        <dbReference type="ChEBI" id="CHEBI:59789"/>
    </ligand>
</feature>
<feature type="binding site" evidence="6">
    <location>
        <position position="182"/>
    </location>
    <ligand>
        <name>S-adenosyl-L-methionine</name>
        <dbReference type="ChEBI" id="CHEBI:59789"/>
    </ligand>
</feature>
<evidence type="ECO:0000256" key="1">
    <source>
        <dbReference type="ARBA" id="ARBA00009741"/>
    </source>
</evidence>
<evidence type="ECO:0000256" key="6">
    <source>
        <dbReference type="HAMAP-Rule" id="MF_00735"/>
    </source>
</evidence>
<name>A0A2W1JT29_9CYAN</name>
<dbReference type="PANTHER" id="PTHR43648">
    <property type="entry name" value="ELECTRON TRANSFER FLAVOPROTEIN BETA SUBUNIT LYSINE METHYLTRANSFERASE"/>
    <property type="match status" value="1"/>
</dbReference>
<keyword evidence="4 6" id="KW-0808">Transferase</keyword>
<keyword evidence="8" id="KW-1185">Reference proteome</keyword>
<keyword evidence="2 6" id="KW-0963">Cytoplasm</keyword>
<evidence type="ECO:0000256" key="5">
    <source>
        <dbReference type="ARBA" id="ARBA00022691"/>
    </source>
</evidence>
<evidence type="ECO:0000256" key="4">
    <source>
        <dbReference type="ARBA" id="ARBA00022679"/>
    </source>
</evidence>
<reference evidence="7 8" key="1">
    <citation type="journal article" date="2018" name="Sci. Rep.">
        <title>A novel species of the marine cyanobacterium Acaryochloris with a unique pigment content and lifestyle.</title>
        <authorList>
            <person name="Partensky F."/>
            <person name="Six C."/>
            <person name="Ratin M."/>
            <person name="Garczarek L."/>
            <person name="Vaulot D."/>
            <person name="Probert I."/>
            <person name="Calteau A."/>
            <person name="Gourvil P."/>
            <person name="Marie D."/>
            <person name="Grebert T."/>
            <person name="Bouchier C."/>
            <person name="Le Panse S."/>
            <person name="Gachenot M."/>
            <person name="Rodriguez F."/>
            <person name="Garrido J.L."/>
        </authorList>
    </citation>
    <scope>NUCLEOTIDE SEQUENCE [LARGE SCALE GENOMIC DNA]</scope>
    <source>
        <strain evidence="7 8">RCC1774</strain>
    </source>
</reference>
<dbReference type="CDD" id="cd02440">
    <property type="entry name" value="AdoMet_MTases"/>
    <property type="match status" value="1"/>
</dbReference>
<dbReference type="GO" id="GO:0005737">
    <property type="term" value="C:cytoplasm"/>
    <property type="evidence" value="ECO:0007669"/>
    <property type="project" value="UniProtKB-SubCell"/>
</dbReference>
<keyword evidence="7" id="KW-0689">Ribosomal protein</keyword>
<dbReference type="Pfam" id="PF06325">
    <property type="entry name" value="PrmA"/>
    <property type="match status" value="1"/>
</dbReference>
<dbReference type="HAMAP" id="MF_00735">
    <property type="entry name" value="Methyltr_PrmA"/>
    <property type="match status" value="1"/>
</dbReference>
<dbReference type="Proteomes" id="UP000248857">
    <property type="component" value="Unassembled WGS sequence"/>
</dbReference>
<comment type="function">
    <text evidence="6">Methylates ribosomal protein L11.</text>
</comment>
<comment type="catalytic activity">
    <reaction evidence="6">
        <text>L-lysyl-[protein] + 3 S-adenosyl-L-methionine = N(6),N(6),N(6)-trimethyl-L-lysyl-[protein] + 3 S-adenosyl-L-homocysteine + 3 H(+)</text>
        <dbReference type="Rhea" id="RHEA:54192"/>
        <dbReference type="Rhea" id="RHEA-COMP:9752"/>
        <dbReference type="Rhea" id="RHEA-COMP:13826"/>
        <dbReference type="ChEBI" id="CHEBI:15378"/>
        <dbReference type="ChEBI" id="CHEBI:29969"/>
        <dbReference type="ChEBI" id="CHEBI:57856"/>
        <dbReference type="ChEBI" id="CHEBI:59789"/>
        <dbReference type="ChEBI" id="CHEBI:61961"/>
    </reaction>
</comment>
<evidence type="ECO:0000256" key="2">
    <source>
        <dbReference type="ARBA" id="ARBA00022490"/>
    </source>
</evidence>
<organism evidence="7 8">
    <name type="scientific">Acaryochloris thomasi RCC1774</name>
    <dbReference type="NCBI Taxonomy" id="1764569"/>
    <lineage>
        <taxon>Bacteria</taxon>
        <taxon>Bacillati</taxon>
        <taxon>Cyanobacteriota</taxon>
        <taxon>Cyanophyceae</taxon>
        <taxon>Acaryochloridales</taxon>
        <taxon>Acaryochloridaceae</taxon>
        <taxon>Acaryochloris</taxon>
        <taxon>Acaryochloris thomasi</taxon>
    </lineage>
</organism>
<dbReference type="InterPro" id="IPR050078">
    <property type="entry name" value="Ribosomal_L11_MeTrfase_PrmA"/>
</dbReference>
<keyword evidence="7" id="KW-0687">Ribonucleoprotein</keyword>
<dbReference type="NCBIfam" id="TIGR00406">
    <property type="entry name" value="prmA"/>
    <property type="match status" value="1"/>
</dbReference>
<keyword evidence="5 6" id="KW-0949">S-adenosyl-L-methionine</keyword>
<dbReference type="SUPFAM" id="SSF53335">
    <property type="entry name" value="S-adenosyl-L-methionine-dependent methyltransferases"/>
    <property type="match status" value="1"/>
</dbReference>
<dbReference type="GO" id="GO:0016279">
    <property type="term" value="F:protein-lysine N-methyltransferase activity"/>
    <property type="evidence" value="ECO:0007669"/>
    <property type="project" value="RHEA"/>
</dbReference>
<dbReference type="GO" id="GO:0032259">
    <property type="term" value="P:methylation"/>
    <property type="evidence" value="ECO:0007669"/>
    <property type="project" value="UniProtKB-KW"/>
</dbReference>
<dbReference type="AlphaFoldDB" id="A0A2W1JT29"/>
<dbReference type="EMBL" id="PQWO01000003">
    <property type="protein sequence ID" value="PZD74285.1"/>
    <property type="molecule type" value="Genomic_DNA"/>
</dbReference>
<dbReference type="InterPro" id="IPR029063">
    <property type="entry name" value="SAM-dependent_MTases_sf"/>
</dbReference>
<comment type="caution">
    <text evidence="7">The sequence shown here is derived from an EMBL/GenBank/DDBJ whole genome shotgun (WGS) entry which is preliminary data.</text>
</comment>
<dbReference type="EC" id="2.1.1.-" evidence="6"/>
<feature type="binding site" evidence="6">
    <location>
        <position position="136"/>
    </location>
    <ligand>
        <name>S-adenosyl-L-methionine</name>
        <dbReference type="ChEBI" id="CHEBI:59789"/>
    </ligand>
</feature>